<feature type="domain" description="CYTH" evidence="1">
    <location>
        <begin position="51"/>
        <end position="146"/>
    </location>
</feature>
<dbReference type="Gene3D" id="2.40.320.10">
    <property type="entry name" value="Hypothetical Protein Pfu-838710-001"/>
    <property type="match status" value="1"/>
</dbReference>
<dbReference type="InterPro" id="IPR033469">
    <property type="entry name" value="CYTH-like_dom_sf"/>
</dbReference>
<evidence type="ECO:0000313" key="2">
    <source>
        <dbReference type="EMBL" id="QHT86507.1"/>
    </source>
</evidence>
<proteinExistence type="predicted"/>
<reference evidence="2" key="1">
    <citation type="journal article" date="2020" name="Nature">
        <title>Giant virus diversity and host interactions through global metagenomics.</title>
        <authorList>
            <person name="Schulz F."/>
            <person name="Roux S."/>
            <person name="Paez-Espino D."/>
            <person name="Jungbluth S."/>
            <person name="Walsh D.A."/>
            <person name="Denef V.J."/>
            <person name="McMahon K.D."/>
            <person name="Konstantinidis K.T."/>
            <person name="Eloe-Fadrosh E.A."/>
            <person name="Kyrpides N.C."/>
            <person name="Woyke T."/>
        </authorList>
    </citation>
    <scope>NUCLEOTIDE SEQUENCE</scope>
    <source>
        <strain evidence="2">GVMAG-M-3300023184-186</strain>
    </source>
</reference>
<protein>
    <recommendedName>
        <fullName evidence="1">CYTH domain-containing protein</fullName>
    </recommendedName>
</protein>
<evidence type="ECO:0000259" key="1">
    <source>
        <dbReference type="Pfam" id="PF01928"/>
    </source>
</evidence>
<dbReference type="Pfam" id="PF01928">
    <property type="entry name" value="CYTH"/>
    <property type="match status" value="1"/>
</dbReference>
<name>A0A6C0I2A3_9ZZZZ</name>
<dbReference type="SUPFAM" id="SSF55154">
    <property type="entry name" value="CYTH-like phosphatases"/>
    <property type="match status" value="1"/>
</dbReference>
<sequence length="230" mass="26953">MPKEYEYEFYDYNKSKVIAKIKELKGIYKGTFLFRVQQFKLPTSLLSETFQGKDRQDDNKKAYIRVRDEGFKITMTIKIPTSDGFAEETEIVIDNFENGVDMILLLGCIKTVYYEKVREIYDIGNTEIIFDMNPGYPEFMEIESKTLAQLNKMVKIFGLTVVPESEQKNLFVELFGIDMEKFGKFDNVTFTNVKKLVAPLVTKNIKQFNKLTDDHLKKYKSLFKKKLTKK</sequence>
<dbReference type="EMBL" id="MN740070">
    <property type="protein sequence ID" value="QHT86507.1"/>
    <property type="molecule type" value="Genomic_DNA"/>
</dbReference>
<dbReference type="InterPro" id="IPR023577">
    <property type="entry name" value="CYTH_domain"/>
</dbReference>
<dbReference type="AlphaFoldDB" id="A0A6C0I2A3"/>
<accession>A0A6C0I2A3</accession>
<organism evidence="2">
    <name type="scientific">viral metagenome</name>
    <dbReference type="NCBI Taxonomy" id="1070528"/>
    <lineage>
        <taxon>unclassified sequences</taxon>
        <taxon>metagenomes</taxon>
        <taxon>organismal metagenomes</taxon>
    </lineage>
</organism>